<sequence length="278" mass="31907">MAAAKVLQTPELLEMILLSIPCRDLLLSQRVDRAWRSTIQGFVELKRALFLAPTGPVVTDHGTKRLLCKADAWSKTEAMHPDESLFRYAVDDETTEAYCLTMNPLMARLFPILGIKQKVGDIMPPLTSHIKASLNHPNASWQKMLVCQPPVLFLYARDSSVVEERRFTLDRVEPIGLGIDCFQPKGYGRTLKNKEGIKMLDIAWQYELFHVGIYSRLPCRVYLHDVFTWERPREGHVTAETIAAEAKPYSWKEELTKLNVLPVRDDRATDFHSMTWKH</sequence>
<evidence type="ECO:0000313" key="1">
    <source>
        <dbReference type="EMBL" id="GIZ48891.1"/>
    </source>
</evidence>
<protein>
    <recommendedName>
        <fullName evidence="3">F-box domain-containing protein</fullName>
    </recommendedName>
</protein>
<comment type="caution">
    <text evidence="1">The sequence shown here is derived from an EMBL/GenBank/DDBJ whole genome shotgun (WGS) entry which is preliminary data.</text>
</comment>
<dbReference type="EMBL" id="BOLY01000008">
    <property type="protein sequence ID" value="GIZ48891.1"/>
    <property type="molecule type" value="Genomic_DNA"/>
</dbReference>
<gene>
    <name evidence="1" type="ORF">CKM354_001193400</name>
</gene>
<evidence type="ECO:0000313" key="2">
    <source>
        <dbReference type="Proteomes" id="UP000825890"/>
    </source>
</evidence>
<dbReference type="AlphaFoldDB" id="A0A9P3CUM7"/>
<dbReference type="GeneID" id="68297509"/>
<accession>A0A9P3CUM7</accession>
<dbReference type="OrthoDB" id="3635859at2759"/>
<organism evidence="1 2">
    <name type="scientific">Cercospora kikuchii</name>
    <dbReference type="NCBI Taxonomy" id="84275"/>
    <lineage>
        <taxon>Eukaryota</taxon>
        <taxon>Fungi</taxon>
        <taxon>Dikarya</taxon>
        <taxon>Ascomycota</taxon>
        <taxon>Pezizomycotina</taxon>
        <taxon>Dothideomycetes</taxon>
        <taxon>Dothideomycetidae</taxon>
        <taxon>Mycosphaerellales</taxon>
        <taxon>Mycosphaerellaceae</taxon>
        <taxon>Cercospora</taxon>
    </lineage>
</organism>
<reference evidence="1 2" key="1">
    <citation type="submission" date="2021-01" db="EMBL/GenBank/DDBJ databases">
        <title>Cercospora kikuchii MAFF 305040 whole genome shotgun sequence.</title>
        <authorList>
            <person name="Kashiwa T."/>
            <person name="Suzuki T."/>
        </authorList>
    </citation>
    <scope>NUCLEOTIDE SEQUENCE [LARGE SCALE GENOMIC DNA]</scope>
    <source>
        <strain evidence="1 2">MAFF 305040</strain>
    </source>
</reference>
<proteinExistence type="predicted"/>
<name>A0A9P3CUM7_9PEZI</name>
<dbReference type="RefSeq" id="XP_044663378.1">
    <property type="nucleotide sequence ID" value="XM_044807443.1"/>
</dbReference>
<keyword evidence="2" id="KW-1185">Reference proteome</keyword>
<evidence type="ECO:0008006" key="3">
    <source>
        <dbReference type="Google" id="ProtNLM"/>
    </source>
</evidence>
<dbReference type="Proteomes" id="UP000825890">
    <property type="component" value="Unassembled WGS sequence"/>
</dbReference>